<protein>
    <submittedName>
        <fullName evidence="1">Uncharacterized protein</fullName>
    </submittedName>
</protein>
<evidence type="ECO:0000313" key="2">
    <source>
        <dbReference type="Proteomes" id="UP000660668"/>
    </source>
</evidence>
<dbReference type="AlphaFoldDB" id="A0A930VMI7"/>
<dbReference type="RefSeq" id="WP_194698401.1">
    <property type="nucleotide sequence ID" value="NZ_JADKPO010000043.1"/>
</dbReference>
<reference evidence="1" key="1">
    <citation type="submission" date="2020-11" db="EMBL/GenBank/DDBJ databases">
        <title>Nocardioides cynanchi sp. nov., isolated from soil of rhizosphere of Cynanchum wilfordii.</title>
        <authorList>
            <person name="Lee J.-S."/>
            <person name="Suh M.K."/>
            <person name="Kim J.-S."/>
        </authorList>
    </citation>
    <scope>NUCLEOTIDE SEQUENCE</scope>
    <source>
        <strain evidence="1">KCTC 19276</strain>
    </source>
</reference>
<dbReference type="EMBL" id="JADKPO010000043">
    <property type="protein sequence ID" value="MBF4770254.1"/>
    <property type="molecule type" value="Genomic_DNA"/>
</dbReference>
<accession>A0A930VMI7</accession>
<proteinExistence type="predicted"/>
<name>A0A930VMI7_9ACTN</name>
<comment type="caution">
    <text evidence="1">The sequence shown here is derived from an EMBL/GenBank/DDBJ whole genome shotgun (WGS) entry which is preliminary data.</text>
</comment>
<keyword evidence="2" id="KW-1185">Reference proteome</keyword>
<dbReference type="Proteomes" id="UP000660668">
    <property type="component" value="Unassembled WGS sequence"/>
</dbReference>
<sequence>MAVVVGASRVTVRRYLEHLADIDQVVRRPRYGGGGRPEVEYRWGSSRG</sequence>
<gene>
    <name evidence="1" type="ORF">ISU10_20965</name>
</gene>
<evidence type="ECO:0000313" key="1">
    <source>
        <dbReference type="EMBL" id="MBF4770254.1"/>
    </source>
</evidence>
<organism evidence="1 2">
    <name type="scientific">Nocardioides agariphilus</name>
    <dbReference type="NCBI Taxonomy" id="433664"/>
    <lineage>
        <taxon>Bacteria</taxon>
        <taxon>Bacillati</taxon>
        <taxon>Actinomycetota</taxon>
        <taxon>Actinomycetes</taxon>
        <taxon>Propionibacteriales</taxon>
        <taxon>Nocardioidaceae</taxon>
        <taxon>Nocardioides</taxon>
    </lineage>
</organism>